<evidence type="ECO:0000313" key="2">
    <source>
        <dbReference type="EMBL" id="TNV71776.1"/>
    </source>
</evidence>
<protein>
    <submittedName>
        <fullName evidence="2">Uncharacterized protein</fullName>
    </submittedName>
</protein>
<dbReference type="AlphaFoldDB" id="A0A8J8NB91"/>
<keyword evidence="1" id="KW-1133">Transmembrane helix</keyword>
<evidence type="ECO:0000313" key="3">
    <source>
        <dbReference type="Proteomes" id="UP000785679"/>
    </source>
</evidence>
<gene>
    <name evidence="2" type="ORF">FGO68_gene13055</name>
</gene>
<keyword evidence="1" id="KW-0472">Membrane</keyword>
<dbReference type="Proteomes" id="UP000785679">
    <property type="component" value="Unassembled WGS sequence"/>
</dbReference>
<organism evidence="2 3">
    <name type="scientific">Halteria grandinella</name>
    <dbReference type="NCBI Taxonomy" id="5974"/>
    <lineage>
        <taxon>Eukaryota</taxon>
        <taxon>Sar</taxon>
        <taxon>Alveolata</taxon>
        <taxon>Ciliophora</taxon>
        <taxon>Intramacronucleata</taxon>
        <taxon>Spirotrichea</taxon>
        <taxon>Stichotrichia</taxon>
        <taxon>Sporadotrichida</taxon>
        <taxon>Halteriidae</taxon>
        <taxon>Halteria</taxon>
    </lineage>
</organism>
<accession>A0A8J8NB91</accession>
<reference evidence="2" key="1">
    <citation type="submission" date="2019-06" db="EMBL/GenBank/DDBJ databases">
        <authorList>
            <person name="Zheng W."/>
        </authorList>
    </citation>
    <scope>NUCLEOTIDE SEQUENCE</scope>
    <source>
        <strain evidence="2">QDHG01</strain>
    </source>
</reference>
<name>A0A8J8NB91_HALGN</name>
<comment type="caution">
    <text evidence="2">The sequence shown here is derived from an EMBL/GenBank/DDBJ whole genome shotgun (WGS) entry which is preliminary data.</text>
</comment>
<keyword evidence="1" id="KW-0812">Transmembrane</keyword>
<keyword evidence="3" id="KW-1185">Reference proteome</keyword>
<evidence type="ECO:0000256" key="1">
    <source>
        <dbReference type="SAM" id="Phobius"/>
    </source>
</evidence>
<dbReference type="EMBL" id="RRYP01027751">
    <property type="protein sequence ID" value="TNV71776.1"/>
    <property type="molecule type" value="Genomic_DNA"/>
</dbReference>
<feature type="transmembrane region" description="Helical" evidence="1">
    <location>
        <begin position="24"/>
        <end position="43"/>
    </location>
</feature>
<proteinExistence type="predicted"/>
<sequence length="80" mass="8908">MKGSKCAALNGASQNTQTKNDKNICLILAKAYIFFLFIYYTFFTNNCSCLFKKPLSILGSKYIHAIGQPINITNVIPVIL</sequence>